<name>A0A9X2J6V6_9GAMM</name>
<organism evidence="1 2">
    <name type="scientific">Microbulbifer okhotskensis</name>
    <dbReference type="NCBI Taxonomy" id="2926617"/>
    <lineage>
        <taxon>Bacteria</taxon>
        <taxon>Pseudomonadati</taxon>
        <taxon>Pseudomonadota</taxon>
        <taxon>Gammaproteobacteria</taxon>
        <taxon>Cellvibrionales</taxon>
        <taxon>Microbulbiferaceae</taxon>
        <taxon>Microbulbifer</taxon>
    </lineage>
</organism>
<gene>
    <name evidence="1" type="ORF">MO867_20055</name>
</gene>
<comment type="caution">
    <text evidence="1">The sequence shown here is derived from an EMBL/GenBank/DDBJ whole genome shotgun (WGS) entry which is preliminary data.</text>
</comment>
<dbReference type="AlphaFoldDB" id="A0A9X2J6V6"/>
<evidence type="ECO:0000313" key="1">
    <source>
        <dbReference type="EMBL" id="MCO1336628.1"/>
    </source>
</evidence>
<protein>
    <submittedName>
        <fullName evidence="1">Uncharacterized protein</fullName>
    </submittedName>
</protein>
<dbReference type="RefSeq" id="WP_252472421.1">
    <property type="nucleotide sequence ID" value="NZ_JALBWM010000164.1"/>
</dbReference>
<dbReference type="EMBL" id="JALBWM010000164">
    <property type="protein sequence ID" value="MCO1336628.1"/>
    <property type="molecule type" value="Genomic_DNA"/>
</dbReference>
<keyword evidence="2" id="KW-1185">Reference proteome</keyword>
<reference evidence="1" key="1">
    <citation type="journal article" date="2022" name="Arch. Microbiol.">
        <title>Microbulbifer okhotskensis sp. nov., isolated from a deep bottom sediment of the Okhotsk Sea.</title>
        <authorList>
            <person name="Romanenko L."/>
            <person name="Kurilenko V."/>
            <person name="Otstavnykh N."/>
            <person name="Velansky P."/>
            <person name="Isaeva M."/>
            <person name="Mikhailov V."/>
        </authorList>
    </citation>
    <scope>NUCLEOTIDE SEQUENCE</scope>
    <source>
        <strain evidence="1">OS29</strain>
    </source>
</reference>
<proteinExistence type="predicted"/>
<dbReference type="Proteomes" id="UP001139028">
    <property type="component" value="Unassembled WGS sequence"/>
</dbReference>
<sequence length="63" mass="7262">MVGITLAEVYGVENLQHFAQIPFPPLTDRLYAQLPREWQLHIQPSIGSTYQARKKPHDTSEED</sequence>
<accession>A0A9X2J6V6</accession>
<evidence type="ECO:0000313" key="2">
    <source>
        <dbReference type="Proteomes" id="UP001139028"/>
    </source>
</evidence>